<keyword evidence="11" id="KW-1185">Reference proteome</keyword>
<evidence type="ECO:0000256" key="5">
    <source>
        <dbReference type="ARBA" id="ARBA00023136"/>
    </source>
</evidence>
<gene>
    <name evidence="10" type="ORF">G0Q07_07220</name>
</gene>
<dbReference type="GO" id="GO:0005886">
    <property type="term" value="C:plasma membrane"/>
    <property type="evidence" value="ECO:0007669"/>
    <property type="project" value="UniProtKB-SubCell"/>
</dbReference>
<dbReference type="EMBL" id="CP048409">
    <property type="protein sequence ID" value="QIA07527.1"/>
    <property type="molecule type" value="Genomic_DNA"/>
</dbReference>
<dbReference type="Pfam" id="PF12704">
    <property type="entry name" value="MacB_PCD"/>
    <property type="match status" value="1"/>
</dbReference>
<evidence type="ECO:0000256" key="6">
    <source>
        <dbReference type="ARBA" id="ARBA00038076"/>
    </source>
</evidence>
<dbReference type="InterPro" id="IPR050250">
    <property type="entry name" value="Macrolide_Exporter_MacB"/>
</dbReference>
<comment type="similarity">
    <text evidence="6">Belongs to the ABC-4 integral membrane protein family.</text>
</comment>
<feature type="transmembrane region" description="Helical" evidence="7">
    <location>
        <begin position="490"/>
        <end position="510"/>
    </location>
</feature>
<evidence type="ECO:0000256" key="3">
    <source>
        <dbReference type="ARBA" id="ARBA00022692"/>
    </source>
</evidence>
<keyword evidence="3 7" id="KW-0812">Transmembrane</keyword>
<evidence type="ECO:0000259" key="8">
    <source>
        <dbReference type="Pfam" id="PF02687"/>
    </source>
</evidence>
<keyword evidence="5 7" id="KW-0472">Membrane</keyword>
<name>A0A6C0RBT4_9BACT</name>
<dbReference type="RefSeq" id="WP_163345449.1">
    <property type="nucleotide sequence ID" value="NZ_CP048409.1"/>
</dbReference>
<protein>
    <submittedName>
        <fullName evidence="10">FtsX-like permease family protein</fullName>
    </submittedName>
</protein>
<evidence type="ECO:0000313" key="10">
    <source>
        <dbReference type="EMBL" id="QIA07527.1"/>
    </source>
</evidence>
<dbReference type="PANTHER" id="PTHR30572">
    <property type="entry name" value="MEMBRANE COMPONENT OF TRANSPORTER-RELATED"/>
    <property type="match status" value="1"/>
</dbReference>
<feature type="transmembrane region" description="Helical" evidence="7">
    <location>
        <begin position="585"/>
        <end position="607"/>
    </location>
</feature>
<feature type="domain" description="MacB-like periplasmic core" evidence="9">
    <location>
        <begin position="19"/>
        <end position="228"/>
    </location>
</feature>
<feature type="transmembrane region" description="Helical" evidence="7">
    <location>
        <begin position="662"/>
        <end position="680"/>
    </location>
</feature>
<feature type="transmembrane region" description="Helical" evidence="7">
    <location>
        <begin position="542"/>
        <end position="565"/>
    </location>
</feature>
<dbReference type="Pfam" id="PF02687">
    <property type="entry name" value="FtsX"/>
    <property type="match status" value="1"/>
</dbReference>
<feature type="transmembrane region" description="Helical" evidence="7">
    <location>
        <begin position="20"/>
        <end position="38"/>
    </location>
</feature>
<dbReference type="GO" id="GO:0022857">
    <property type="term" value="F:transmembrane transporter activity"/>
    <property type="evidence" value="ECO:0007669"/>
    <property type="project" value="TreeGrafter"/>
</dbReference>
<organism evidence="10 11">
    <name type="scientific">Draconibacterium halophilum</name>
    <dbReference type="NCBI Taxonomy" id="2706887"/>
    <lineage>
        <taxon>Bacteria</taxon>
        <taxon>Pseudomonadati</taxon>
        <taxon>Bacteroidota</taxon>
        <taxon>Bacteroidia</taxon>
        <taxon>Marinilabiliales</taxon>
        <taxon>Prolixibacteraceae</taxon>
        <taxon>Draconibacterium</taxon>
    </lineage>
</organism>
<dbReference type="Proteomes" id="UP000474630">
    <property type="component" value="Chromosome"/>
</dbReference>
<feature type="transmembrane region" description="Helical" evidence="7">
    <location>
        <begin position="635"/>
        <end position="656"/>
    </location>
</feature>
<evidence type="ECO:0000256" key="4">
    <source>
        <dbReference type="ARBA" id="ARBA00022989"/>
    </source>
</evidence>
<evidence type="ECO:0000256" key="7">
    <source>
        <dbReference type="SAM" id="Phobius"/>
    </source>
</evidence>
<evidence type="ECO:0000256" key="1">
    <source>
        <dbReference type="ARBA" id="ARBA00004651"/>
    </source>
</evidence>
<reference evidence="10 11" key="1">
    <citation type="submission" date="2020-02" db="EMBL/GenBank/DDBJ databases">
        <title>Genome sequencing for Draconibacterium sp. strain M1.</title>
        <authorList>
            <person name="Park S.-J."/>
        </authorList>
    </citation>
    <scope>NUCLEOTIDE SEQUENCE [LARGE SCALE GENOMIC DNA]</scope>
    <source>
        <strain evidence="10 11">M1</strain>
    </source>
</reference>
<sequence>MTKFQYIIKSFLHYFKANLLVAIGVAISTMVLTGSLVIGDSVRHSLTQATFYRLGETTHLVAVKERYFRQEMATEMETANPDLKATSVLLLEGMAVADGGQERANKVQVVGVNTDFEEIANTPFFTELQNNEIAISENLAERLQKGAGDNILVRIKKASLIPMNAPFVSAEETSVALRATIKKVVGKEELGRFSLKNSQTAPYNIFISIERLNRLMEFEGKANQILVSTELKTEVVSEVVNSCLTPADAGLTLKKLDIGREVEISTERVFMEPKISDLLGSLPGADMILTYFVNAIDHNQSSVPYSFVSSVTEPKLRPNEIILNRWAADDFNANIGDTIRLQYFEIGPLRQLVNEEASFILKDIIPMDSPLADPTRVPHLPGLSDAGHCREWEAGVPIDLDAIREKDEKYWDDYKGTPKAFISTESALRLWSNRFGDFTAVRFPVASFNEEEYKKEFAAAILPADLGMVVEPIRQQGVHAAQNGTDFSGLFIGLSFFILVASIILTALLFRLNLESRSTQIGLLVALGFQQKHIRRFYLSEGFVVSLFGAIVGLVISWFYTQLIFRILNSLWFDIVRTNVLEIQLMPTTLVIGLLISLVVSLVAIAVSLRRFQKQKAVDLQKQVAVKEKHLKTSILSGVLWGTLVLSVVVFIIQLMAEQADASMFFMSGGLMLVGLLLLFRKLLMKRETKKAREFQFKQLPAINLTRNISRSITIVTLFALGTFIVISTGSYKMDLIAGANKKTSGTGGFLYFAETTMPVLFDINNENKKAEEGMYEDFNVVQFRKVDGDDASCLNLNRIAQPAILGVDTENLAGRFDFAAQMKGLEIDPWQSLETDFDDGTIPAIADQTVIQWGLA</sequence>
<accession>A0A6C0RBT4</accession>
<keyword evidence="4 7" id="KW-1133">Transmembrane helix</keyword>
<dbReference type="AlphaFoldDB" id="A0A6C0RBT4"/>
<dbReference type="KEGG" id="drc:G0Q07_07220"/>
<comment type="subcellular location">
    <subcellularLocation>
        <location evidence="1">Cell membrane</location>
        <topology evidence="1">Multi-pass membrane protein</topology>
    </subcellularLocation>
</comment>
<proteinExistence type="inferred from homology"/>
<keyword evidence="2" id="KW-1003">Cell membrane</keyword>
<feature type="domain" description="ABC3 transporter permease C-terminal" evidence="8">
    <location>
        <begin position="494"/>
        <end position="612"/>
    </location>
</feature>
<dbReference type="InterPro" id="IPR025857">
    <property type="entry name" value="MacB_PCD"/>
</dbReference>
<dbReference type="InterPro" id="IPR003838">
    <property type="entry name" value="ABC3_permease_C"/>
</dbReference>
<dbReference type="PANTHER" id="PTHR30572:SF4">
    <property type="entry name" value="ABC TRANSPORTER PERMEASE YTRF"/>
    <property type="match status" value="1"/>
</dbReference>
<evidence type="ECO:0000259" key="9">
    <source>
        <dbReference type="Pfam" id="PF12704"/>
    </source>
</evidence>
<feature type="transmembrane region" description="Helical" evidence="7">
    <location>
        <begin position="713"/>
        <end position="732"/>
    </location>
</feature>
<evidence type="ECO:0000313" key="11">
    <source>
        <dbReference type="Proteomes" id="UP000474630"/>
    </source>
</evidence>
<evidence type="ECO:0000256" key="2">
    <source>
        <dbReference type="ARBA" id="ARBA00022475"/>
    </source>
</evidence>